<dbReference type="EMBL" id="JACAZI010000018">
    <property type="protein sequence ID" value="KAF7341319.1"/>
    <property type="molecule type" value="Genomic_DNA"/>
</dbReference>
<organism evidence="2 3">
    <name type="scientific">Mycena venus</name>
    <dbReference type="NCBI Taxonomy" id="2733690"/>
    <lineage>
        <taxon>Eukaryota</taxon>
        <taxon>Fungi</taxon>
        <taxon>Dikarya</taxon>
        <taxon>Basidiomycota</taxon>
        <taxon>Agaricomycotina</taxon>
        <taxon>Agaricomycetes</taxon>
        <taxon>Agaricomycetidae</taxon>
        <taxon>Agaricales</taxon>
        <taxon>Marasmiineae</taxon>
        <taxon>Mycenaceae</taxon>
        <taxon>Mycena</taxon>
    </lineage>
</organism>
<dbReference type="AlphaFoldDB" id="A0A8H7CKQ8"/>
<dbReference type="Proteomes" id="UP000620124">
    <property type="component" value="Unassembled WGS sequence"/>
</dbReference>
<keyword evidence="3" id="KW-1185">Reference proteome</keyword>
<gene>
    <name evidence="2" type="ORF">MVEN_01868200</name>
</gene>
<accession>A0A8H7CKQ8</accession>
<reference evidence="2" key="1">
    <citation type="submission" date="2020-05" db="EMBL/GenBank/DDBJ databases">
        <title>Mycena genomes resolve the evolution of fungal bioluminescence.</title>
        <authorList>
            <person name="Tsai I.J."/>
        </authorList>
    </citation>
    <scope>NUCLEOTIDE SEQUENCE</scope>
    <source>
        <strain evidence="2">CCC161011</strain>
    </source>
</reference>
<name>A0A8H7CKQ8_9AGAR</name>
<dbReference type="Gene3D" id="3.80.10.10">
    <property type="entry name" value="Ribonuclease Inhibitor"/>
    <property type="match status" value="1"/>
</dbReference>
<evidence type="ECO:0000256" key="1">
    <source>
        <dbReference type="SAM" id="MobiDB-lite"/>
    </source>
</evidence>
<evidence type="ECO:0000313" key="3">
    <source>
        <dbReference type="Proteomes" id="UP000620124"/>
    </source>
</evidence>
<comment type="caution">
    <text evidence="2">The sequence shown here is derived from an EMBL/GenBank/DDBJ whole genome shotgun (WGS) entry which is preliminary data.</text>
</comment>
<evidence type="ECO:0000313" key="2">
    <source>
        <dbReference type="EMBL" id="KAF7341319.1"/>
    </source>
</evidence>
<feature type="compositionally biased region" description="Polar residues" evidence="1">
    <location>
        <begin position="8"/>
        <end position="21"/>
    </location>
</feature>
<dbReference type="OrthoDB" id="2269034at2759"/>
<protein>
    <submittedName>
        <fullName evidence="2">F-box domain-containing protein</fullName>
    </submittedName>
</protein>
<dbReference type="InterPro" id="IPR032675">
    <property type="entry name" value="LRR_dom_sf"/>
</dbReference>
<feature type="region of interest" description="Disordered" evidence="1">
    <location>
        <begin position="1"/>
        <end position="21"/>
    </location>
</feature>
<sequence>MAACENCGHTSTSSSYSGRHPTTSERRAALARVKAQIELHKKFIAAFEREQEELENSLSQVIYPVLSLPFDVTSCIFLHCLPSHGQVSPSPSTAPLVLAQICRRWREVALSTCGLWSSLYLNPGIDMGTVMYNPTVAPDDRFRNLLRTWFSRARGSPLSLGLDFRFRKASNAFMNLVSSYAGQIYRLDLHIWPEQFQKSRPLRASFPLLQHFSTSHSSEKDVHALLNHGPPLRVLRLIGNESDRDFSVNFSLPVLTSLEIAAEISAETFLGVLRGFPALSDFHFCLLESDSSKITEPSIPTTFPLISSLTLGSGQSCAALCLVTFPNLHFLKLPDFCALDEVQKLLSRSACTIDHLVISFQGCDEYSDDETDETAEWLRLFPAVSILEVTECLNVSALIDSLNLPSLVPRLRDVTICSSYVAPANIDNDYDEYLVEMLHRRRDLERSQRLRRFHLKFSTVAAGKDDAWFPGYLAKSALEKLIADGLDFALRLDCFGLGRYSWPPTLAAEDLGPQFP</sequence>
<proteinExistence type="predicted"/>